<protein>
    <submittedName>
        <fullName evidence="1">Uncharacterized protein</fullName>
    </submittedName>
</protein>
<comment type="caution">
    <text evidence="1">The sequence shown here is derived from an EMBL/GenBank/DDBJ whole genome shotgun (WGS) entry which is preliminary data.</text>
</comment>
<reference evidence="1" key="1">
    <citation type="submission" date="2021-05" db="EMBL/GenBank/DDBJ databases">
        <authorList>
            <person name="Pan Q."/>
            <person name="Jouanno E."/>
            <person name="Zahm M."/>
            <person name="Klopp C."/>
            <person name="Cabau C."/>
            <person name="Louis A."/>
            <person name="Berthelot C."/>
            <person name="Parey E."/>
            <person name="Roest Crollius H."/>
            <person name="Montfort J."/>
            <person name="Robinson-Rechavi M."/>
            <person name="Bouchez O."/>
            <person name="Lampietro C."/>
            <person name="Lopez Roques C."/>
            <person name="Donnadieu C."/>
            <person name="Postlethwait J."/>
            <person name="Bobe J."/>
            <person name="Dillon D."/>
            <person name="Chandos A."/>
            <person name="von Hippel F."/>
            <person name="Guiguen Y."/>
        </authorList>
    </citation>
    <scope>NUCLEOTIDE SEQUENCE</scope>
    <source>
        <strain evidence="1">YG-Jan2019</strain>
    </source>
</reference>
<name>A0ACC2H1I3_DALPE</name>
<evidence type="ECO:0000313" key="2">
    <source>
        <dbReference type="Proteomes" id="UP001157502"/>
    </source>
</evidence>
<dbReference type="EMBL" id="CM055733">
    <property type="protein sequence ID" value="KAJ8009819.1"/>
    <property type="molecule type" value="Genomic_DNA"/>
</dbReference>
<accession>A0ACC2H1I3</accession>
<gene>
    <name evidence="1" type="ORF">DPEC_G00068160</name>
</gene>
<sequence length="186" mass="20647">MARLSSELPHAPESRCSCLRRARPSDCGNTQSFGFRPLCLLPTDNRVLKSIQTISETHVTRWDVDSWVCERIRQLAIARDCQRSSPALSLELLLYNALGSSSESAPTCLVRYLVNYSSNQVCEHIKTTLRNMITGLSLRDSCPRLLALEETQSSRLGVVGKAVTHLVSRPLAVHRERTGIGGRGRS</sequence>
<keyword evidence="2" id="KW-1185">Reference proteome</keyword>
<proteinExistence type="predicted"/>
<dbReference type="Proteomes" id="UP001157502">
    <property type="component" value="Chromosome 6"/>
</dbReference>
<organism evidence="1 2">
    <name type="scientific">Dallia pectoralis</name>
    <name type="common">Alaska blackfish</name>
    <dbReference type="NCBI Taxonomy" id="75939"/>
    <lineage>
        <taxon>Eukaryota</taxon>
        <taxon>Metazoa</taxon>
        <taxon>Chordata</taxon>
        <taxon>Craniata</taxon>
        <taxon>Vertebrata</taxon>
        <taxon>Euteleostomi</taxon>
        <taxon>Actinopterygii</taxon>
        <taxon>Neopterygii</taxon>
        <taxon>Teleostei</taxon>
        <taxon>Protacanthopterygii</taxon>
        <taxon>Esociformes</taxon>
        <taxon>Umbridae</taxon>
        <taxon>Dallia</taxon>
    </lineage>
</organism>
<evidence type="ECO:0000313" key="1">
    <source>
        <dbReference type="EMBL" id="KAJ8009819.1"/>
    </source>
</evidence>